<name>A0ABN1FDR5_9BACI</name>
<comment type="caution">
    <text evidence="1">The sequence shown here is derived from an EMBL/GenBank/DDBJ whole genome shotgun (WGS) entry which is preliminary data.</text>
</comment>
<dbReference type="EMBL" id="BAAADS010000001">
    <property type="protein sequence ID" value="GAA0588696.1"/>
    <property type="molecule type" value="Genomic_DNA"/>
</dbReference>
<keyword evidence="2" id="KW-1185">Reference proteome</keyword>
<reference evidence="1 2" key="1">
    <citation type="journal article" date="2019" name="Int. J. Syst. Evol. Microbiol.">
        <title>The Global Catalogue of Microorganisms (GCM) 10K type strain sequencing project: providing services to taxonomists for standard genome sequencing and annotation.</title>
        <authorList>
            <consortium name="The Broad Institute Genomics Platform"/>
            <consortium name="The Broad Institute Genome Sequencing Center for Infectious Disease"/>
            <person name="Wu L."/>
            <person name="Ma J."/>
        </authorList>
    </citation>
    <scope>NUCLEOTIDE SEQUENCE [LARGE SCALE GENOMIC DNA]</scope>
    <source>
        <strain evidence="1 2">JCM 15395</strain>
    </source>
</reference>
<organism evidence="1 2">
    <name type="scientific">Virgibacillus siamensis</name>
    <dbReference type="NCBI Taxonomy" id="480071"/>
    <lineage>
        <taxon>Bacteria</taxon>
        <taxon>Bacillati</taxon>
        <taxon>Bacillota</taxon>
        <taxon>Bacilli</taxon>
        <taxon>Bacillales</taxon>
        <taxon>Bacillaceae</taxon>
        <taxon>Virgibacillus</taxon>
    </lineage>
</organism>
<gene>
    <name evidence="1" type="ORF">GCM10009001_00720</name>
</gene>
<evidence type="ECO:0000313" key="2">
    <source>
        <dbReference type="Proteomes" id="UP001500866"/>
    </source>
</evidence>
<dbReference type="RefSeq" id="WP_343809214.1">
    <property type="nucleotide sequence ID" value="NZ_BAAADS010000001.1"/>
</dbReference>
<sequence length="273" mass="32013">MIHNDPLVEKEVKRHKKFLESFTINPGSFQINNDEYFFANYYRWNKMNGCAVVSPTSKAEKKVYLDAFDTLLEFAELFHLILTHAGERANTDMQAFTTMREFLSDVLNGADFYLTEEGKNVFEYCLKGTELILNLQERIIKIYQNTEQKIKMYQDGTLINFSKNDLEELANYLGEVDYIQYRQLVADYESIPKYKYIKEMENSPVGEYITPAVKRYLEEFSKNESGQRKRIEHISFQPNMEGLTKKEHIEGAKKAFYNSLAETNASSRKQLRI</sequence>
<dbReference type="Proteomes" id="UP001500866">
    <property type="component" value="Unassembled WGS sequence"/>
</dbReference>
<accession>A0ABN1FDR5</accession>
<proteinExistence type="predicted"/>
<protein>
    <submittedName>
        <fullName evidence="1">Uncharacterized protein</fullName>
    </submittedName>
</protein>
<evidence type="ECO:0000313" key="1">
    <source>
        <dbReference type="EMBL" id="GAA0588696.1"/>
    </source>
</evidence>